<evidence type="ECO:0000259" key="1">
    <source>
        <dbReference type="Pfam" id="PF01636"/>
    </source>
</evidence>
<dbReference type="Gene3D" id="3.90.1200.10">
    <property type="match status" value="1"/>
</dbReference>
<dbReference type="Proteomes" id="UP000576550">
    <property type="component" value="Unassembled WGS sequence"/>
</dbReference>
<dbReference type="AlphaFoldDB" id="A0A832R8X9"/>
<dbReference type="Pfam" id="PF01636">
    <property type="entry name" value="APH"/>
    <property type="match status" value="1"/>
</dbReference>
<feature type="domain" description="Aminoglycoside phosphotransferase" evidence="1">
    <location>
        <begin position="21"/>
        <end position="248"/>
    </location>
</feature>
<dbReference type="Gene3D" id="3.30.200.150">
    <property type="match status" value="1"/>
</dbReference>
<dbReference type="InterPro" id="IPR051678">
    <property type="entry name" value="AGP_Transferase"/>
</dbReference>
<dbReference type="EMBL" id="DUTP01000003">
    <property type="protein sequence ID" value="HHX99393.1"/>
    <property type="molecule type" value="Genomic_DNA"/>
</dbReference>
<accession>A0A832R8X9</accession>
<proteinExistence type="predicted"/>
<dbReference type="SUPFAM" id="SSF56112">
    <property type="entry name" value="Protein kinase-like (PK-like)"/>
    <property type="match status" value="1"/>
</dbReference>
<reference evidence="2 3" key="1">
    <citation type="journal article" date="2020" name="Biotechnol. Biofuels">
        <title>New insights from the biogas microbiome by comprehensive genome-resolved metagenomics of nearly 1600 species originating from multiple anaerobic digesters.</title>
        <authorList>
            <person name="Campanaro S."/>
            <person name="Treu L."/>
            <person name="Rodriguez-R L.M."/>
            <person name="Kovalovszki A."/>
            <person name="Ziels R.M."/>
            <person name="Maus I."/>
            <person name="Zhu X."/>
            <person name="Kougias P.G."/>
            <person name="Basile A."/>
            <person name="Luo G."/>
            <person name="Schluter A."/>
            <person name="Konstantinidis K.T."/>
            <person name="Angelidaki I."/>
        </authorList>
    </citation>
    <scope>NUCLEOTIDE SEQUENCE [LARGE SCALE GENOMIC DNA]</scope>
    <source>
        <strain evidence="2">AS05jafATM_89</strain>
    </source>
</reference>
<dbReference type="InterPro" id="IPR002575">
    <property type="entry name" value="Aminoglycoside_PTrfase"/>
</dbReference>
<sequence length="301" mass="35597">MNEKKLIRTVEEFLDVKIEEIQTPPQGMDSKVLFVVDQERKEYVIKLSEGALVDAKAYELLAQNDVKIPVPKLFGMFDFDNKPVIIMERIQFPLLESIPVKQMSNYISSMIKNLKLIHKVKSQKSGFLNNLDSKKSWKEHLLSKFNGTDSELNWEEISNREGIDKELVLSAVEKIRDEISNTIMIDSNYSLIHTDFNQRNLFVDTKTKEIAGIIDWGEAMFGDPIFDFARVRMYIWHFDLGQDVVENYYNIMNYTESERHLDNLYWFTRVVEYLAYYSEELNEFNLDRINMHQKFLRKNFV</sequence>
<gene>
    <name evidence="2" type="ORF">GX533_01790</name>
</gene>
<dbReference type="PANTHER" id="PTHR21310">
    <property type="entry name" value="AMINOGLYCOSIDE PHOSPHOTRANSFERASE-RELATED-RELATED"/>
    <property type="match status" value="1"/>
</dbReference>
<organism evidence="2 3">
    <name type="scientific">Candidatus Dojkabacteria bacterium</name>
    <dbReference type="NCBI Taxonomy" id="2099670"/>
    <lineage>
        <taxon>Bacteria</taxon>
        <taxon>Candidatus Dojkabacteria</taxon>
    </lineage>
</organism>
<evidence type="ECO:0000313" key="2">
    <source>
        <dbReference type="EMBL" id="HHX99393.1"/>
    </source>
</evidence>
<evidence type="ECO:0000313" key="3">
    <source>
        <dbReference type="Proteomes" id="UP000576550"/>
    </source>
</evidence>
<dbReference type="InterPro" id="IPR011009">
    <property type="entry name" value="Kinase-like_dom_sf"/>
</dbReference>
<name>A0A832R8X9_9BACT</name>
<keyword evidence="2" id="KW-0808">Transferase</keyword>
<dbReference type="GO" id="GO:0016740">
    <property type="term" value="F:transferase activity"/>
    <property type="evidence" value="ECO:0007669"/>
    <property type="project" value="UniProtKB-KW"/>
</dbReference>
<comment type="caution">
    <text evidence="2">The sequence shown here is derived from an EMBL/GenBank/DDBJ whole genome shotgun (WGS) entry which is preliminary data.</text>
</comment>
<protein>
    <submittedName>
        <fullName evidence="2">Aminoglycoside phosphotransferase family protein</fullName>
    </submittedName>
</protein>